<dbReference type="Gene3D" id="3.40.50.1820">
    <property type="entry name" value="alpha/beta hydrolase"/>
    <property type="match status" value="1"/>
</dbReference>
<name>A0AAD4BXA1_BOLED</name>
<dbReference type="InterPro" id="IPR000073">
    <property type="entry name" value="AB_hydrolase_1"/>
</dbReference>
<organism evidence="2 3">
    <name type="scientific">Boletus edulis BED1</name>
    <dbReference type="NCBI Taxonomy" id="1328754"/>
    <lineage>
        <taxon>Eukaryota</taxon>
        <taxon>Fungi</taxon>
        <taxon>Dikarya</taxon>
        <taxon>Basidiomycota</taxon>
        <taxon>Agaricomycotina</taxon>
        <taxon>Agaricomycetes</taxon>
        <taxon>Agaricomycetidae</taxon>
        <taxon>Boletales</taxon>
        <taxon>Boletineae</taxon>
        <taxon>Boletaceae</taxon>
        <taxon>Boletoideae</taxon>
        <taxon>Boletus</taxon>
    </lineage>
</organism>
<dbReference type="Pfam" id="PF12697">
    <property type="entry name" value="Abhydrolase_6"/>
    <property type="match status" value="1"/>
</dbReference>
<dbReference type="SUPFAM" id="SSF53474">
    <property type="entry name" value="alpha/beta-Hydrolases"/>
    <property type="match status" value="1"/>
</dbReference>
<keyword evidence="2" id="KW-0378">Hydrolase</keyword>
<dbReference type="Proteomes" id="UP001194468">
    <property type="component" value="Unassembled WGS sequence"/>
</dbReference>
<dbReference type="PANTHER" id="PTHR43798">
    <property type="entry name" value="MONOACYLGLYCEROL LIPASE"/>
    <property type="match status" value="1"/>
</dbReference>
<dbReference type="InterPro" id="IPR050266">
    <property type="entry name" value="AB_hydrolase_sf"/>
</dbReference>
<reference evidence="2" key="2">
    <citation type="journal article" date="2020" name="Nat. Commun.">
        <title>Large-scale genome sequencing of mycorrhizal fungi provides insights into the early evolution of symbiotic traits.</title>
        <authorList>
            <person name="Miyauchi S."/>
            <person name="Kiss E."/>
            <person name="Kuo A."/>
            <person name="Drula E."/>
            <person name="Kohler A."/>
            <person name="Sanchez-Garcia M."/>
            <person name="Morin E."/>
            <person name="Andreopoulos B."/>
            <person name="Barry K.W."/>
            <person name="Bonito G."/>
            <person name="Buee M."/>
            <person name="Carver A."/>
            <person name="Chen C."/>
            <person name="Cichocki N."/>
            <person name="Clum A."/>
            <person name="Culley D."/>
            <person name="Crous P.W."/>
            <person name="Fauchery L."/>
            <person name="Girlanda M."/>
            <person name="Hayes R.D."/>
            <person name="Keri Z."/>
            <person name="LaButti K."/>
            <person name="Lipzen A."/>
            <person name="Lombard V."/>
            <person name="Magnuson J."/>
            <person name="Maillard F."/>
            <person name="Murat C."/>
            <person name="Nolan M."/>
            <person name="Ohm R.A."/>
            <person name="Pangilinan J."/>
            <person name="Pereira M.F."/>
            <person name="Perotto S."/>
            <person name="Peter M."/>
            <person name="Pfister S."/>
            <person name="Riley R."/>
            <person name="Sitrit Y."/>
            <person name="Stielow J.B."/>
            <person name="Szollosi G."/>
            <person name="Zifcakova L."/>
            <person name="Stursova M."/>
            <person name="Spatafora J.W."/>
            <person name="Tedersoo L."/>
            <person name="Vaario L.M."/>
            <person name="Yamada A."/>
            <person name="Yan M."/>
            <person name="Wang P."/>
            <person name="Xu J."/>
            <person name="Bruns T."/>
            <person name="Baldrian P."/>
            <person name="Vilgalys R."/>
            <person name="Dunand C."/>
            <person name="Henrissat B."/>
            <person name="Grigoriev I.V."/>
            <person name="Hibbett D."/>
            <person name="Nagy L.G."/>
            <person name="Martin F.M."/>
        </authorList>
    </citation>
    <scope>NUCLEOTIDE SEQUENCE</scope>
    <source>
        <strain evidence="2">BED1</strain>
    </source>
</reference>
<accession>A0AAD4BXA1</accession>
<evidence type="ECO:0000259" key="1">
    <source>
        <dbReference type="Pfam" id="PF12697"/>
    </source>
</evidence>
<evidence type="ECO:0000313" key="2">
    <source>
        <dbReference type="EMBL" id="KAF8442173.1"/>
    </source>
</evidence>
<reference evidence="2" key="1">
    <citation type="submission" date="2019-10" db="EMBL/GenBank/DDBJ databases">
        <authorList>
            <consortium name="DOE Joint Genome Institute"/>
            <person name="Kuo A."/>
            <person name="Miyauchi S."/>
            <person name="Kiss E."/>
            <person name="Drula E."/>
            <person name="Kohler A."/>
            <person name="Sanchez-Garcia M."/>
            <person name="Andreopoulos B."/>
            <person name="Barry K.W."/>
            <person name="Bonito G."/>
            <person name="Buee M."/>
            <person name="Carver A."/>
            <person name="Chen C."/>
            <person name="Cichocki N."/>
            <person name="Clum A."/>
            <person name="Culley D."/>
            <person name="Crous P.W."/>
            <person name="Fauchery L."/>
            <person name="Girlanda M."/>
            <person name="Hayes R."/>
            <person name="Keri Z."/>
            <person name="LaButti K."/>
            <person name="Lipzen A."/>
            <person name="Lombard V."/>
            <person name="Magnuson J."/>
            <person name="Maillard F."/>
            <person name="Morin E."/>
            <person name="Murat C."/>
            <person name="Nolan M."/>
            <person name="Ohm R."/>
            <person name="Pangilinan J."/>
            <person name="Pereira M."/>
            <person name="Perotto S."/>
            <person name="Peter M."/>
            <person name="Riley R."/>
            <person name="Sitrit Y."/>
            <person name="Stielow B."/>
            <person name="Szollosi G."/>
            <person name="Zifcakova L."/>
            <person name="Stursova M."/>
            <person name="Spatafora J.W."/>
            <person name="Tedersoo L."/>
            <person name="Vaario L.-M."/>
            <person name="Yamada A."/>
            <person name="Yan M."/>
            <person name="Wang P."/>
            <person name="Xu J."/>
            <person name="Bruns T."/>
            <person name="Baldrian P."/>
            <person name="Vilgalys R."/>
            <person name="Henrissat B."/>
            <person name="Grigoriev I.V."/>
            <person name="Hibbett D."/>
            <person name="Nagy L.G."/>
            <person name="Martin F.M."/>
        </authorList>
    </citation>
    <scope>NUCLEOTIDE SEQUENCE</scope>
    <source>
        <strain evidence="2">BED1</strain>
    </source>
</reference>
<gene>
    <name evidence="2" type="ORF">L210DRAFT_3535961</name>
</gene>
<dbReference type="GO" id="GO:0016787">
    <property type="term" value="F:hydrolase activity"/>
    <property type="evidence" value="ECO:0007669"/>
    <property type="project" value="UniProtKB-KW"/>
</dbReference>
<keyword evidence="3" id="KW-1185">Reference proteome</keyword>
<feature type="domain" description="AB hydrolase-1" evidence="1">
    <location>
        <begin position="19"/>
        <end position="241"/>
    </location>
</feature>
<comment type="caution">
    <text evidence="2">The sequence shown here is derived from an EMBL/GenBank/DDBJ whole genome shotgun (WGS) entry which is preliminary data.</text>
</comment>
<dbReference type="InterPro" id="IPR029058">
    <property type="entry name" value="AB_hydrolase_fold"/>
</dbReference>
<proteinExistence type="predicted"/>
<dbReference type="GO" id="GO:0016020">
    <property type="term" value="C:membrane"/>
    <property type="evidence" value="ECO:0007669"/>
    <property type="project" value="TreeGrafter"/>
</dbReference>
<sequence>MTSVPSATTWGSPTATKHVLLIHGLTSSSHTWHGVASAFAAQGYFVTAPNLIGHGSRVAIDYSLTSIAEDLRPYLEARNYSLIIGHSLGALTALALTAHLPPEHPTAIILVDPPLEIAAEKIPFFDNIFSESCANLKQADSYSTENPLWKHEDCIARELGTRLCFVDTVHGIFEQNNPWNFLDYLKATSNKWFKVTAVLADPAIIELCPVKDLEPHPHIRHVIVPGAGHWVQLDAPDVVIEEALKTVAELETR</sequence>
<dbReference type="EMBL" id="WHUW01000009">
    <property type="protein sequence ID" value="KAF8442173.1"/>
    <property type="molecule type" value="Genomic_DNA"/>
</dbReference>
<protein>
    <submittedName>
        <fullName evidence="2">Alpha/Beta hydrolase protein</fullName>
    </submittedName>
</protein>
<dbReference type="AlphaFoldDB" id="A0AAD4BXA1"/>
<evidence type="ECO:0000313" key="3">
    <source>
        <dbReference type="Proteomes" id="UP001194468"/>
    </source>
</evidence>
<dbReference type="PANTHER" id="PTHR43798:SF33">
    <property type="entry name" value="HYDROLASE, PUTATIVE (AFU_ORTHOLOGUE AFUA_2G14860)-RELATED"/>
    <property type="match status" value="1"/>
</dbReference>